<evidence type="ECO:0000256" key="1">
    <source>
        <dbReference type="ARBA" id="ARBA00022485"/>
    </source>
</evidence>
<proteinExistence type="predicted"/>
<keyword evidence="6" id="KW-0255">Endonuclease</keyword>
<dbReference type="InterPro" id="IPR003265">
    <property type="entry name" value="HhH-GPD_domain"/>
</dbReference>
<evidence type="ECO:0000313" key="7">
    <source>
        <dbReference type="Proteomes" id="UP000027153"/>
    </source>
</evidence>
<dbReference type="CDD" id="cd00056">
    <property type="entry name" value="ENDO3c"/>
    <property type="match status" value="1"/>
</dbReference>
<dbReference type="Proteomes" id="UP000027153">
    <property type="component" value="Unassembled WGS sequence"/>
</dbReference>
<dbReference type="GO" id="GO:0046872">
    <property type="term" value="F:metal ion binding"/>
    <property type="evidence" value="ECO:0007669"/>
    <property type="project" value="UniProtKB-KW"/>
</dbReference>
<evidence type="ECO:0000256" key="4">
    <source>
        <dbReference type="ARBA" id="ARBA00023014"/>
    </source>
</evidence>
<dbReference type="PIRSF" id="PIRSF001435">
    <property type="entry name" value="Nth"/>
    <property type="match status" value="1"/>
</dbReference>
<evidence type="ECO:0000313" key="6">
    <source>
        <dbReference type="EMBL" id="KCZ72908.1"/>
    </source>
</evidence>
<keyword evidence="1" id="KW-0004">4Fe-4S</keyword>
<evidence type="ECO:0000256" key="2">
    <source>
        <dbReference type="ARBA" id="ARBA00022723"/>
    </source>
</evidence>
<accession>A0A062V8P7</accession>
<dbReference type="EMBL" id="JMIY01000002">
    <property type="protein sequence ID" value="KCZ72908.1"/>
    <property type="molecule type" value="Genomic_DNA"/>
</dbReference>
<dbReference type="Pfam" id="PF00730">
    <property type="entry name" value="HhH-GPD"/>
    <property type="match status" value="1"/>
</dbReference>
<dbReference type="SUPFAM" id="SSF48150">
    <property type="entry name" value="DNA-glycosylase"/>
    <property type="match status" value="1"/>
</dbReference>
<protein>
    <submittedName>
        <fullName evidence="6">Putative endonuclease III-like protein</fullName>
        <ecNumber evidence="6">3.2.2.-</ecNumber>
    </submittedName>
</protein>
<keyword evidence="6" id="KW-0326">Glycosidase</keyword>
<dbReference type="AlphaFoldDB" id="A0A062V8P7"/>
<dbReference type="EC" id="3.2.2.-" evidence="6"/>
<evidence type="ECO:0000256" key="3">
    <source>
        <dbReference type="ARBA" id="ARBA00023004"/>
    </source>
</evidence>
<dbReference type="GO" id="GO:0006284">
    <property type="term" value="P:base-excision repair"/>
    <property type="evidence" value="ECO:0007669"/>
    <property type="project" value="InterPro"/>
</dbReference>
<dbReference type="PATRIC" id="fig|1392998.3.peg.927"/>
<keyword evidence="6" id="KW-0540">Nuclease</keyword>
<keyword evidence="7" id="KW-1185">Reference proteome</keyword>
<organism evidence="6 7">
    <name type="scientific">Candidatus Methanoperedens nitratireducens</name>
    <dbReference type="NCBI Taxonomy" id="1392998"/>
    <lineage>
        <taxon>Archaea</taxon>
        <taxon>Methanobacteriati</taxon>
        <taxon>Methanobacteriota</taxon>
        <taxon>Stenosarchaea group</taxon>
        <taxon>Methanomicrobia</taxon>
        <taxon>Methanosarcinales</taxon>
        <taxon>ANME-2 cluster</taxon>
        <taxon>Candidatus Methanoperedentaceae</taxon>
        <taxon>Candidatus Methanoperedens</taxon>
    </lineage>
</organism>
<dbReference type="PANTHER" id="PTHR10359">
    <property type="entry name" value="A/G-SPECIFIC ADENINE GLYCOSYLASE/ENDONUCLEASE III"/>
    <property type="match status" value="1"/>
</dbReference>
<keyword evidence="4" id="KW-0411">Iron-sulfur</keyword>
<evidence type="ECO:0000259" key="5">
    <source>
        <dbReference type="SMART" id="SM00478"/>
    </source>
</evidence>
<dbReference type="Gene3D" id="1.10.340.30">
    <property type="entry name" value="Hypothetical protein, domain 2"/>
    <property type="match status" value="1"/>
</dbReference>
<name>A0A062V8P7_9EURY</name>
<feature type="domain" description="HhH-GPD" evidence="5">
    <location>
        <begin position="32"/>
        <end position="183"/>
    </location>
</feature>
<dbReference type="Gene3D" id="1.10.1670.10">
    <property type="entry name" value="Helix-hairpin-Helix base-excision DNA repair enzymes (C-terminal)"/>
    <property type="match status" value="1"/>
</dbReference>
<dbReference type="RefSeq" id="WP_048089914.1">
    <property type="nucleotide sequence ID" value="NZ_JMIY01000002.1"/>
</dbReference>
<keyword evidence="2" id="KW-0479">Metal-binding</keyword>
<gene>
    <name evidence="6" type="ORF">ANME2D_01349</name>
</gene>
<dbReference type="PANTHER" id="PTHR10359:SF19">
    <property type="entry name" value="DNA REPAIR GLYCOSYLASE MJ1434-RELATED"/>
    <property type="match status" value="1"/>
</dbReference>
<keyword evidence="6" id="KW-0378">Hydrolase</keyword>
<keyword evidence="3" id="KW-0408">Iron</keyword>
<reference evidence="6 7" key="1">
    <citation type="journal article" date="2013" name="Nature">
        <title>Anaerobic oxidation of methane coupled to nitrate reduction in a novel archaeal lineage.</title>
        <authorList>
            <person name="Haroon M.F."/>
            <person name="Hu S."/>
            <person name="Shi Y."/>
            <person name="Imelfort M."/>
            <person name="Keller J."/>
            <person name="Hugenholtz P."/>
            <person name="Yuan Z."/>
            <person name="Tyson G.W."/>
        </authorList>
    </citation>
    <scope>NUCLEOTIDE SEQUENCE [LARGE SCALE GENOMIC DNA]</scope>
    <source>
        <strain evidence="6 7">ANME-2d</strain>
    </source>
</reference>
<dbReference type="GO" id="GO:0016798">
    <property type="term" value="F:hydrolase activity, acting on glycosyl bonds"/>
    <property type="evidence" value="ECO:0007669"/>
    <property type="project" value="UniProtKB-KW"/>
</dbReference>
<dbReference type="GO" id="GO:0004519">
    <property type="term" value="F:endonuclease activity"/>
    <property type="evidence" value="ECO:0007669"/>
    <property type="project" value="UniProtKB-KW"/>
</dbReference>
<dbReference type="SMART" id="SM00478">
    <property type="entry name" value="ENDO3c"/>
    <property type="match status" value="1"/>
</dbReference>
<comment type="caution">
    <text evidence="6">The sequence shown here is derived from an EMBL/GenBank/DDBJ whole genome shotgun (WGS) entry which is preliminary data.</text>
</comment>
<sequence>MIDVYNKLLNQFGSKDWWPADTQFEVVIGALLTQQTRWENVERAIKNLKERGLLEQEPLSRIDLEELEELIRCTGFYRQKAKRLKSISEFFFENPDILKKPEDELRDILLSLNGVGEETADSIVLYAADRPRFVIDAYTKRICMCMGIKGDYGELQSIFEDSLPQDVPLYKEFHALIVEYGKRFCGQKRCTECILVENGKM</sequence>
<dbReference type="InterPro" id="IPR023170">
    <property type="entry name" value="HhH_base_excis_C"/>
</dbReference>
<dbReference type="InterPro" id="IPR011257">
    <property type="entry name" value="DNA_glycosylase"/>
</dbReference>
<dbReference type="OrthoDB" id="19248at2157"/>
<dbReference type="GO" id="GO:0051539">
    <property type="term" value="F:4 iron, 4 sulfur cluster binding"/>
    <property type="evidence" value="ECO:0007669"/>
    <property type="project" value="UniProtKB-KW"/>
</dbReference>